<proteinExistence type="predicted"/>
<sequence>MDLSRRHLAKLALAVAASSAIEPGGVLAQARSARDELWFINPELRGFVKQVKPFIDKMPRFTLANLPTLRKGFTPPQPPLPAVPWEKRVIGGAAGQPDVTVYVINSRPGQLRGGILHTHGGGFVTGNVAGDLVWLQELARAVDCCIVSVDYRLAPETDYRGSTEDNYAGLRWLHRSAESLGIDPARIAVMGESAGGGHAALLALLARDRGEVPLAFQCLTYPMLDDRTGSTRAAPHPIGAFGWSAADNAFGWRSFLGMKPGGRNVPEAAVPARHRDLAGLPPAWIGVGSIDLFVSEDLAYAERLIEAGVAVETLVSPGAFHAFDRFPVGAEVANAFNAARIAALRRALKG</sequence>
<dbReference type="InterPro" id="IPR050300">
    <property type="entry name" value="GDXG_lipolytic_enzyme"/>
</dbReference>
<dbReference type="SUPFAM" id="SSF53474">
    <property type="entry name" value="alpha/beta-Hydrolases"/>
    <property type="match status" value="1"/>
</dbReference>
<dbReference type="PANTHER" id="PTHR48081:SF8">
    <property type="entry name" value="ALPHA_BETA HYDROLASE FOLD-3 DOMAIN-CONTAINING PROTEIN-RELATED"/>
    <property type="match status" value="1"/>
</dbReference>
<dbReference type="EMBL" id="JBHRTQ010000007">
    <property type="protein sequence ID" value="MFC3174098.1"/>
    <property type="molecule type" value="Genomic_DNA"/>
</dbReference>
<dbReference type="InterPro" id="IPR006311">
    <property type="entry name" value="TAT_signal"/>
</dbReference>
<dbReference type="GO" id="GO:0016787">
    <property type="term" value="F:hydrolase activity"/>
    <property type="evidence" value="ECO:0007669"/>
    <property type="project" value="UniProtKB-KW"/>
</dbReference>
<organism evidence="3 4">
    <name type="scientific">Novosphingobium bradum</name>
    <dbReference type="NCBI Taxonomy" id="1737444"/>
    <lineage>
        <taxon>Bacteria</taxon>
        <taxon>Pseudomonadati</taxon>
        <taxon>Pseudomonadota</taxon>
        <taxon>Alphaproteobacteria</taxon>
        <taxon>Sphingomonadales</taxon>
        <taxon>Sphingomonadaceae</taxon>
        <taxon>Novosphingobium</taxon>
    </lineage>
</organism>
<gene>
    <name evidence="3" type="ORF">ACFOD9_07540</name>
</gene>
<evidence type="ECO:0000259" key="2">
    <source>
        <dbReference type="Pfam" id="PF07859"/>
    </source>
</evidence>
<feature type="domain" description="Alpha/beta hydrolase fold-3" evidence="2">
    <location>
        <begin position="115"/>
        <end position="323"/>
    </location>
</feature>
<dbReference type="RefSeq" id="WP_379509470.1">
    <property type="nucleotide sequence ID" value="NZ_JBHRTQ010000007.1"/>
</dbReference>
<dbReference type="PROSITE" id="PS51318">
    <property type="entry name" value="TAT"/>
    <property type="match status" value="1"/>
</dbReference>
<accession>A0ABV7ITQ1</accession>
<evidence type="ECO:0000256" key="1">
    <source>
        <dbReference type="ARBA" id="ARBA00022801"/>
    </source>
</evidence>
<keyword evidence="1 3" id="KW-0378">Hydrolase</keyword>
<evidence type="ECO:0000313" key="4">
    <source>
        <dbReference type="Proteomes" id="UP001595604"/>
    </source>
</evidence>
<comment type="caution">
    <text evidence="3">The sequence shown here is derived from an EMBL/GenBank/DDBJ whole genome shotgun (WGS) entry which is preliminary data.</text>
</comment>
<dbReference type="Proteomes" id="UP001595604">
    <property type="component" value="Unassembled WGS sequence"/>
</dbReference>
<dbReference type="Gene3D" id="3.40.50.1820">
    <property type="entry name" value="alpha/beta hydrolase"/>
    <property type="match status" value="1"/>
</dbReference>
<dbReference type="Pfam" id="PF07859">
    <property type="entry name" value="Abhydrolase_3"/>
    <property type="match status" value="1"/>
</dbReference>
<evidence type="ECO:0000313" key="3">
    <source>
        <dbReference type="EMBL" id="MFC3174098.1"/>
    </source>
</evidence>
<reference evidence="4" key="1">
    <citation type="journal article" date="2019" name="Int. J. Syst. Evol. Microbiol.">
        <title>The Global Catalogue of Microorganisms (GCM) 10K type strain sequencing project: providing services to taxonomists for standard genome sequencing and annotation.</title>
        <authorList>
            <consortium name="The Broad Institute Genomics Platform"/>
            <consortium name="The Broad Institute Genome Sequencing Center for Infectious Disease"/>
            <person name="Wu L."/>
            <person name="Ma J."/>
        </authorList>
    </citation>
    <scope>NUCLEOTIDE SEQUENCE [LARGE SCALE GENOMIC DNA]</scope>
    <source>
        <strain evidence="4">KCTC 42984</strain>
    </source>
</reference>
<name>A0ABV7ITQ1_9SPHN</name>
<dbReference type="InterPro" id="IPR013094">
    <property type="entry name" value="AB_hydrolase_3"/>
</dbReference>
<keyword evidence="4" id="KW-1185">Reference proteome</keyword>
<protein>
    <submittedName>
        <fullName evidence="3">Alpha/beta hydrolase</fullName>
    </submittedName>
</protein>
<dbReference type="InterPro" id="IPR029058">
    <property type="entry name" value="AB_hydrolase_fold"/>
</dbReference>
<dbReference type="PANTHER" id="PTHR48081">
    <property type="entry name" value="AB HYDROLASE SUPERFAMILY PROTEIN C4A8.06C"/>
    <property type="match status" value="1"/>
</dbReference>